<keyword evidence="1" id="KW-0812">Transmembrane</keyword>
<reference evidence="3" key="1">
    <citation type="journal article" date="2021" name="BMC Genomics">
        <title>Chromosome-level genome assembly and manually-curated proteome of model necrotroph Parastagonospora nodorum Sn15 reveals a genome-wide trove of candidate effector homologs, and redundancy of virulence-related functions within an accessory chromosome.</title>
        <authorList>
            <person name="Bertazzoni S."/>
            <person name="Jones D.A.B."/>
            <person name="Phan H.T."/>
            <person name="Tan K.-C."/>
            <person name="Hane J.K."/>
        </authorList>
    </citation>
    <scope>NUCLEOTIDE SEQUENCE [LARGE SCALE GENOMIC DNA]</scope>
    <source>
        <strain evidence="3">SN15 / ATCC MYA-4574 / FGSC 10173)</strain>
    </source>
</reference>
<keyword evidence="1" id="KW-1133">Transmembrane helix</keyword>
<feature type="transmembrane region" description="Helical" evidence="1">
    <location>
        <begin position="113"/>
        <end position="136"/>
    </location>
</feature>
<gene>
    <name evidence="2" type="ORF">JI435_414320</name>
</gene>
<sequence>MTKRKAAALSVWLYTHCPRLYRRKSTSLNDRVWHVGMPPSKIFLMPLDCYFFPSGISNPRYSYQQAPRLYTCTLYHIALFASDFLASSAWSWWSVTFEADTAYTRFDPWSCPAFSSISMATVIFISVRGLFGYALARCSISSIKDLRARL</sequence>
<evidence type="ECO:0000313" key="3">
    <source>
        <dbReference type="Proteomes" id="UP000663193"/>
    </source>
</evidence>
<organism evidence="2 3">
    <name type="scientific">Phaeosphaeria nodorum (strain SN15 / ATCC MYA-4574 / FGSC 10173)</name>
    <name type="common">Glume blotch fungus</name>
    <name type="synonym">Parastagonospora nodorum</name>
    <dbReference type="NCBI Taxonomy" id="321614"/>
    <lineage>
        <taxon>Eukaryota</taxon>
        <taxon>Fungi</taxon>
        <taxon>Dikarya</taxon>
        <taxon>Ascomycota</taxon>
        <taxon>Pezizomycotina</taxon>
        <taxon>Dothideomycetes</taxon>
        <taxon>Pleosporomycetidae</taxon>
        <taxon>Pleosporales</taxon>
        <taxon>Pleosporineae</taxon>
        <taxon>Phaeosphaeriaceae</taxon>
        <taxon>Parastagonospora</taxon>
    </lineage>
</organism>
<protein>
    <submittedName>
        <fullName evidence="2">Uncharacterized protein</fullName>
    </submittedName>
</protein>
<keyword evidence="3" id="KW-1185">Reference proteome</keyword>
<dbReference type="Proteomes" id="UP000663193">
    <property type="component" value="Chromosome 10"/>
</dbReference>
<dbReference type="EMBL" id="CP069032">
    <property type="protein sequence ID" value="QRC99964.1"/>
    <property type="molecule type" value="Genomic_DNA"/>
</dbReference>
<dbReference type="VEuPathDB" id="FungiDB:JI435_414320"/>
<evidence type="ECO:0000313" key="2">
    <source>
        <dbReference type="EMBL" id="QRC99964.1"/>
    </source>
</evidence>
<proteinExistence type="predicted"/>
<dbReference type="AlphaFoldDB" id="A0A7U2FBL9"/>
<name>A0A7U2FBL9_PHANO</name>
<evidence type="ECO:0000256" key="1">
    <source>
        <dbReference type="SAM" id="Phobius"/>
    </source>
</evidence>
<feature type="transmembrane region" description="Helical" evidence="1">
    <location>
        <begin position="73"/>
        <end position="93"/>
    </location>
</feature>
<keyword evidence="1" id="KW-0472">Membrane</keyword>
<accession>A0A7U2FBL9</accession>